<proteinExistence type="predicted"/>
<dbReference type="Proteomes" id="UP000250078">
    <property type="component" value="Unassembled WGS sequence"/>
</dbReference>
<organism evidence="1 2">
    <name type="scientific">Cenococcum geophilum 1.58</name>
    <dbReference type="NCBI Taxonomy" id="794803"/>
    <lineage>
        <taxon>Eukaryota</taxon>
        <taxon>Fungi</taxon>
        <taxon>Dikarya</taxon>
        <taxon>Ascomycota</taxon>
        <taxon>Pezizomycotina</taxon>
        <taxon>Dothideomycetes</taxon>
        <taxon>Pleosporomycetidae</taxon>
        <taxon>Gloniales</taxon>
        <taxon>Gloniaceae</taxon>
        <taxon>Cenococcum</taxon>
    </lineage>
</organism>
<reference evidence="1 2" key="1">
    <citation type="journal article" date="2016" name="Nat. Commun.">
        <title>Ectomycorrhizal ecology is imprinted in the genome of the dominant symbiotic fungus Cenococcum geophilum.</title>
        <authorList>
            <consortium name="DOE Joint Genome Institute"/>
            <person name="Peter M."/>
            <person name="Kohler A."/>
            <person name="Ohm R.A."/>
            <person name="Kuo A."/>
            <person name="Krutzmann J."/>
            <person name="Morin E."/>
            <person name="Arend M."/>
            <person name="Barry K.W."/>
            <person name="Binder M."/>
            <person name="Choi C."/>
            <person name="Clum A."/>
            <person name="Copeland A."/>
            <person name="Grisel N."/>
            <person name="Haridas S."/>
            <person name="Kipfer T."/>
            <person name="LaButti K."/>
            <person name="Lindquist E."/>
            <person name="Lipzen A."/>
            <person name="Maire R."/>
            <person name="Meier B."/>
            <person name="Mihaltcheva S."/>
            <person name="Molinier V."/>
            <person name="Murat C."/>
            <person name="Poggeler S."/>
            <person name="Quandt C.A."/>
            <person name="Sperisen C."/>
            <person name="Tritt A."/>
            <person name="Tisserant E."/>
            <person name="Crous P.W."/>
            <person name="Henrissat B."/>
            <person name="Nehls U."/>
            <person name="Egli S."/>
            <person name="Spatafora J.W."/>
            <person name="Grigoriev I.V."/>
            <person name="Martin F.M."/>
        </authorList>
    </citation>
    <scope>NUCLEOTIDE SEQUENCE [LARGE SCALE GENOMIC DNA]</scope>
    <source>
        <strain evidence="1 2">1.58</strain>
    </source>
</reference>
<gene>
    <name evidence="1" type="ORF">K441DRAFT_337370</name>
</gene>
<evidence type="ECO:0000313" key="2">
    <source>
        <dbReference type="Proteomes" id="UP000250078"/>
    </source>
</evidence>
<keyword evidence="2" id="KW-1185">Reference proteome</keyword>
<evidence type="ECO:0000313" key="1">
    <source>
        <dbReference type="EMBL" id="OCK87852.1"/>
    </source>
</evidence>
<protein>
    <submittedName>
        <fullName evidence="1">Uncharacterized protein</fullName>
    </submittedName>
</protein>
<accession>A0ACC8END9</accession>
<name>A0ACC8END9_9PEZI</name>
<sequence>MGSPPLSQGVGYGIVIGLGFAFALGMILTTFVLKRYVVSIVCVSDYPASSSYEAPLSAYRGSFSKLWSFEKVLDDGSNCCN</sequence>
<dbReference type="EMBL" id="KV748254">
    <property type="protein sequence ID" value="OCK87852.1"/>
    <property type="molecule type" value="Genomic_DNA"/>
</dbReference>